<gene>
    <name evidence="5" type="ORF">ACFQBQ_10740</name>
</gene>
<evidence type="ECO:0000256" key="3">
    <source>
        <dbReference type="ARBA" id="ARBA00023163"/>
    </source>
</evidence>
<evidence type="ECO:0000313" key="5">
    <source>
        <dbReference type="EMBL" id="MFC6646047.1"/>
    </source>
</evidence>
<organism evidence="5 6">
    <name type="scientific">Granulicella cerasi</name>
    <dbReference type="NCBI Taxonomy" id="741063"/>
    <lineage>
        <taxon>Bacteria</taxon>
        <taxon>Pseudomonadati</taxon>
        <taxon>Acidobacteriota</taxon>
        <taxon>Terriglobia</taxon>
        <taxon>Terriglobales</taxon>
        <taxon>Acidobacteriaceae</taxon>
        <taxon>Granulicella</taxon>
    </lineage>
</organism>
<keyword evidence="2" id="KW-0238">DNA-binding</keyword>
<dbReference type="PROSITE" id="PS01117">
    <property type="entry name" value="HTH_MARR_1"/>
    <property type="match status" value="1"/>
</dbReference>
<comment type="caution">
    <text evidence="5">The sequence shown here is derived from an EMBL/GenBank/DDBJ whole genome shotgun (WGS) entry which is preliminary data.</text>
</comment>
<dbReference type="PROSITE" id="PS50995">
    <property type="entry name" value="HTH_MARR_2"/>
    <property type="match status" value="1"/>
</dbReference>
<protein>
    <submittedName>
        <fullName evidence="5">MarR family winged helix-turn-helix transcriptional regulator</fullName>
    </submittedName>
</protein>
<keyword evidence="6" id="KW-1185">Reference proteome</keyword>
<evidence type="ECO:0000259" key="4">
    <source>
        <dbReference type="PROSITE" id="PS50995"/>
    </source>
</evidence>
<dbReference type="SUPFAM" id="SSF46785">
    <property type="entry name" value="Winged helix' DNA-binding domain"/>
    <property type="match status" value="1"/>
</dbReference>
<keyword evidence="1" id="KW-0805">Transcription regulation</keyword>
<dbReference type="Gene3D" id="1.10.10.10">
    <property type="entry name" value="Winged helix-like DNA-binding domain superfamily/Winged helix DNA-binding domain"/>
    <property type="match status" value="1"/>
</dbReference>
<dbReference type="InterPro" id="IPR000835">
    <property type="entry name" value="HTH_MarR-typ"/>
</dbReference>
<dbReference type="SMART" id="SM00347">
    <property type="entry name" value="HTH_MARR"/>
    <property type="match status" value="1"/>
</dbReference>
<evidence type="ECO:0000313" key="6">
    <source>
        <dbReference type="Proteomes" id="UP001596391"/>
    </source>
</evidence>
<dbReference type="Proteomes" id="UP001596391">
    <property type="component" value="Unassembled WGS sequence"/>
</dbReference>
<name>A0ABW1Z9B2_9BACT</name>
<dbReference type="PRINTS" id="PR00598">
    <property type="entry name" value="HTHMARR"/>
</dbReference>
<dbReference type="InterPro" id="IPR036390">
    <property type="entry name" value="WH_DNA-bd_sf"/>
</dbReference>
<evidence type="ECO:0000256" key="1">
    <source>
        <dbReference type="ARBA" id="ARBA00023015"/>
    </source>
</evidence>
<keyword evidence="3" id="KW-0804">Transcription</keyword>
<dbReference type="EMBL" id="JBHSWI010000001">
    <property type="protein sequence ID" value="MFC6646047.1"/>
    <property type="molecule type" value="Genomic_DNA"/>
</dbReference>
<dbReference type="InterPro" id="IPR023187">
    <property type="entry name" value="Tscrpt_reg_MarR-type_CS"/>
</dbReference>
<evidence type="ECO:0000256" key="2">
    <source>
        <dbReference type="ARBA" id="ARBA00023125"/>
    </source>
</evidence>
<dbReference type="PANTHER" id="PTHR42756:SF1">
    <property type="entry name" value="TRANSCRIPTIONAL REPRESSOR OF EMRAB OPERON"/>
    <property type="match status" value="1"/>
</dbReference>
<accession>A0ABW1Z9B2</accession>
<dbReference type="Pfam" id="PF01047">
    <property type="entry name" value="MarR"/>
    <property type="match status" value="1"/>
</dbReference>
<sequence length="156" mass="17541">MQKPRQPGEDVRGSDVWLVMTKAYHSLLAYTARTLRESGLSDSEFRLLEALLHKGAQSIHGLSERVFLSPGSVSVAVDRLLHQGFVSRTESVEDRRMKLVALTPEGKKLIVRVFRAHREQMDTLLAEVPAKERKRLAETLKTLGKRAARESATHAE</sequence>
<dbReference type="InterPro" id="IPR036388">
    <property type="entry name" value="WH-like_DNA-bd_sf"/>
</dbReference>
<reference evidence="6" key="1">
    <citation type="journal article" date="2019" name="Int. J. Syst. Evol. Microbiol.">
        <title>The Global Catalogue of Microorganisms (GCM) 10K type strain sequencing project: providing services to taxonomists for standard genome sequencing and annotation.</title>
        <authorList>
            <consortium name="The Broad Institute Genomics Platform"/>
            <consortium name="The Broad Institute Genome Sequencing Center for Infectious Disease"/>
            <person name="Wu L."/>
            <person name="Ma J."/>
        </authorList>
    </citation>
    <scope>NUCLEOTIDE SEQUENCE [LARGE SCALE GENOMIC DNA]</scope>
    <source>
        <strain evidence="6">CGMCC 1.16026</strain>
    </source>
</reference>
<dbReference type="RefSeq" id="WP_263369750.1">
    <property type="nucleotide sequence ID" value="NZ_JAGSYD010000001.1"/>
</dbReference>
<proteinExistence type="predicted"/>
<feature type="domain" description="HTH marR-type" evidence="4">
    <location>
        <begin position="13"/>
        <end position="145"/>
    </location>
</feature>
<dbReference type="PANTHER" id="PTHR42756">
    <property type="entry name" value="TRANSCRIPTIONAL REGULATOR, MARR"/>
    <property type="match status" value="1"/>
</dbReference>